<dbReference type="GO" id="GO:0008474">
    <property type="term" value="F:palmitoyl-(protein) hydrolase activity"/>
    <property type="evidence" value="ECO:0007669"/>
    <property type="project" value="TreeGrafter"/>
</dbReference>
<dbReference type="InterPro" id="IPR022742">
    <property type="entry name" value="Hydrolase_4"/>
</dbReference>
<dbReference type="PANTHER" id="PTHR12277:SF81">
    <property type="entry name" value="PROTEIN ABHD13"/>
    <property type="match status" value="1"/>
</dbReference>
<dbReference type="AlphaFoldDB" id="A0A4Y7LLC4"/>
<dbReference type="Gene3D" id="3.40.50.1820">
    <property type="entry name" value="alpha/beta hydrolase"/>
    <property type="match status" value="1"/>
</dbReference>
<evidence type="ECO:0000313" key="3">
    <source>
        <dbReference type="EMBL" id="SVE69938.1"/>
    </source>
</evidence>
<dbReference type="GO" id="GO:0016020">
    <property type="term" value="C:membrane"/>
    <property type="evidence" value="ECO:0007669"/>
    <property type="project" value="TreeGrafter"/>
</dbReference>
<accession>A0A4Y7LLC4</accession>
<proteinExistence type="evidence at transcript level"/>
<keyword evidence="1" id="KW-1133">Transmembrane helix</keyword>
<evidence type="ECO:0000256" key="1">
    <source>
        <dbReference type="SAM" id="Phobius"/>
    </source>
</evidence>
<keyword evidence="1" id="KW-0812">Transmembrane</keyword>
<evidence type="ECO:0000259" key="2">
    <source>
        <dbReference type="Pfam" id="PF12146"/>
    </source>
</evidence>
<feature type="domain" description="Serine aminopeptidase S33" evidence="2">
    <location>
        <begin position="135"/>
        <end position="253"/>
    </location>
</feature>
<reference evidence="3" key="1">
    <citation type="submission" date="2018-08" db="EMBL/GenBank/DDBJ databases">
        <authorList>
            <person name="Cornetti L."/>
        </authorList>
    </citation>
    <scope>NUCLEOTIDE SEQUENCE</scope>
    <source>
        <strain evidence="3">FI-BAL1-1</strain>
    </source>
</reference>
<gene>
    <name evidence="3" type="primary">EOG090X09ZU</name>
</gene>
<keyword evidence="1" id="KW-0472">Membrane</keyword>
<dbReference type="PANTHER" id="PTHR12277">
    <property type="entry name" value="ALPHA/BETA HYDROLASE DOMAIN-CONTAINING PROTEIN"/>
    <property type="match status" value="1"/>
</dbReference>
<protein>
    <submittedName>
        <fullName evidence="3">EOG090X09ZU</fullName>
    </submittedName>
</protein>
<dbReference type="InterPro" id="IPR029058">
    <property type="entry name" value="AB_hydrolase_fold"/>
</dbReference>
<organism evidence="3">
    <name type="scientific">Eubosmina coregoni</name>
    <dbReference type="NCBI Taxonomy" id="186181"/>
    <lineage>
        <taxon>Eukaryota</taxon>
        <taxon>Metazoa</taxon>
        <taxon>Ecdysozoa</taxon>
        <taxon>Arthropoda</taxon>
        <taxon>Crustacea</taxon>
        <taxon>Branchiopoda</taxon>
        <taxon>Diplostraca</taxon>
        <taxon>Cladocera</taxon>
        <taxon>Anomopoda</taxon>
        <taxon>Bosminidae</taxon>
        <taxon>Eubosmina</taxon>
    </lineage>
</organism>
<sequence>MVSVNLDEEEKMLAGPQTPELNPDFLVIKIVGRIVISVIKQCWAITSAMFLSICFFYWMFGGISAFIVLSVSAAGIIYRAGDKLLYYPEVPQNSRIFVPSPNTFGLPFENLYLKSLDSTKLHAYFIPQPQPHQCPTILFFHGNAGNIGHRLPNAKGLFKHLQVNILLLEYRGFGLSEGKVSEAGLYKDAQAGLNYLFSRQDINHSKIFLFGRSLGGAVAIDLAFRQCNLGKIACLLVENSFTSIPDMAKQILPWKGLKYLPLWFHKNKFQSKIKVSSLQCPVLFISGLSDQLVPPSMMLDLFTQCNSERKLILQIPNGDHNGTWTKPTYYSQLKRNIEDLGSDRVLQQSHSHSHVHTV</sequence>
<dbReference type="Pfam" id="PF12146">
    <property type="entry name" value="Hydrolase_4"/>
    <property type="match status" value="1"/>
</dbReference>
<name>A0A4Y7LLC4_9CRUS</name>
<dbReference type="SUPFAM" id="SSF53474">
    <property type="entry name" value="alpha/beta-Hydrolases"/>
    <property type="match status" value="1"/>
</dbReference>
<dbReference type="EMBL" id="LR000319">
    <property type="protein sequence ID" value="SVE69938.1"/>
    <property type="molecule type" value="mRNA"/>
</dbReference>
<feature type="transmembrane region" description="Helical" evidence="1">
    <location>
        <begin position="55"/>
        <end position="78"/>
    </location>
</feature>